<keyword evidence="10" id="KW-1185">Reference proteome</keyword>
<dbReference type="PROSITE" id="PS51459">
    <property type="entry name" value="FIDO"/>
    <property type="match status" value="1"/>
</dbReference>
<protein>
    <recommendedName>
        <fullName evidence="5">protein adenylyltransferase</fullName>
        <ecNumber evidence="5">2.7.7.108</ecNumber>
    </recommendedName>
</protein>
<accession>A0ABR6BIA9</accession>
<dbReference type="Proteomes" id="UP000517916">
    <property type="component" value="Unassembled WGS sequence"/>
</dbReference>
<dbReference type="EC" id="2.7.7.108" evidence="5"/>
<evidence type="ECO:0000256" key="3">
    <source>
        <dbReference type="ARBA" id="ARBA00022741"/>
    </source>
</evidence>
<comment type="caution">
    <text evidence="9">The sequence shown here is derived from an EMBL/GenBank/DDBJ whole genome shotgun (WGS) entry which is preliminary data.</text>
</comment>
<comment type="catalytic activity">
    <reaction evidence="7">
        <text>L-tyrosyl-[protein] + ATP = O-(5'-adenylyl)-L-tyrosyl-[protein] + diphosphate</text>
        <dbReference type="Rhea" id="RHEA:54288"/>
        <dbReference type="Rhea" id="RHEA-COMP:10136"/>
        <dbReference type="Rhea" id="RHEA-COMP:13846"/>
        <dbReference type="ChEBI" id="CHEBI:30616"/>
        <dbReference type="ChEBI" id="CHEBI:33019"/>
        <dbReference type="ChEBI" id="CHEBI:46858"/>
        <dbReference type="ChEBI" id="CHEBI:83624"/>
        <dbReference type="EC" id="2.7.7.108"/>
    </reaction>
</comment>
<evidence type="ECO:0000313" key="10">
    <source>
        <dbReference type="Proteomes" id="UP000517916"/>
    </source>
</evidence>
<comment type="catalytic activity">
    <reaction evidence="6">
        <text>L-threonyl-[protein] + ATP = 3-O-(5'-adenylyl)-L-threonyl-[protein] + diphosphate</text>
        <dbReference type="Rhea" id="RHEA:54292"/>
        <dbReference type="Rhea" id="RHEA-COMP:11060"/>
        <dbReference type="Rhea" id="RHEA-COMP:13847"/>
        <dbReference type="ChEBI" id="CHEBI:30013"/>
        <dbReference type="ChEBI" id="CHEBI:30616"/>
        <dbReference type="ChEBI" id="CHEBI:33019"/>
        <dbReference type="ChEBI" id="CHEBI:138113"/>
        <dbReference type="EC" id="2.7.7.108"/>
    </reaction>
</comment>
<evidence type="ECO:0000256" key="5">
    <source>
        <dbReference type="ARBA" id="ARBA00034531"/>
    </source>
</evidence>
<evidence type="ECO:0000256" key="7">
    <source>
        <dbReference type="ARBA" id="ARBA00048696"/>
    </source>
</evidence>
<dbReference type="EMBL" id="JACJID010000002">
    <property type="protein sequence ID" value="MBA8926620.1"/>
    <property type="molecule type" value="Genomic_DNA"/>
</dbReference>
<dbReference type="RefSeq" id="WP_025361184.1">
    <property type="nucleotide sequence ID" value="NZ_BAAABQ010000009.1"/>
</dbReference>
<dbReference type="PANTHER" id="PTHR39560:SF1">
    <property type="entry name" value="PROTEIN ADENYLYLTRANSFERASE FIC-RELATED"/>
    <property type="match status" value="1"/>
</dbReference>
<keyword evidence="2" id="KW-0548">Nucleotidyltransferase</keyword>
<evidence type="ECO:0000256" key="2">
    <source>
        <dbReference type="ARBA" id="ARBA00022695"/>
    </source>
</evidence>
<dbReference type="InterPro" id="IPR003812">
    <property type="entry name" value="Fido"/>
</dbReference>
<evidence type="ECO:0000256" key="4">
    <source>
        <dbReference type="ARBA" id="ARBA00022840"/>
    </source>
</evidence>
<reference evidence="9 10" key="1">
    <citation type="submission" date="2020-08" db="EMBL/GenBank/DDBJ databases">
        <title>Genomic Encyclopedia of Archaeal and Bacterial Type Strains, Phase II (KMG-II): from individual species to whole genera.</title>
        <authorList>
            <person name="Goeker M."/>
        </authorList>
    </citation>
    <scope>NUCLEOTIDE SEQUENCE [LARGE SCALE GENOMIC DNA]</scope>
    <source>
        <strain evidence="9 10">DSM 43850</strain>
    </source>
</reference>
<organism evidence="9 10">
    <name type="scientific">Kutzneria viridogrisea</name>
    <dbReference type="NCBI Taxonomy" id="47990"/>
    <lineage>
        <taxon>Bacteria</taxon>
        <taxon>Bacillati</taxon>
        <taxon>Actinomycetota</taxon>
        <taxon>Actinomycetes</taxon>
        <taxon>Pseudonocardiales</taxon>
        <taxon>Pseudonocardiaceae</taxon>
        <taxon>Kutzneria</taxon>
    </lineage>
</organism>
<evidence type="ECO:0000313" key="9">
    <source>
        <dbReference type="EMBL" id="MBA8926620.1"/>
    </source>
</evidence>
<gene>
    <name evidence="9" type="ORF">BC739_003819</name>
</gene>
<dbReference type="Pfam" id="PF02661">
    <property type="entry name" value="Fic"/>
    <property type="match status" value="1"/>
</dbReference>
<keyword evidence="1" id="KW-0808">Transferase</keyword>
<evidence type="ECO:0000256" key="6">
    <source>
        <dbReference type="ARBA" id="ARBA00047939"/>
    </source>
</evidence>
<name>A0ABR6BIA9_9PSEU</name>
<feature type="domain" description="Fido" evidence="8">
    <location>
        <begin position="48"/>
        <end position="187"/>
    </location>
</feature>
<sequence>MTDPYCGADGVLLNRYEIADAELLRQVEFDVTTLRAQQLALNPLPGRYDLAHLCRFHRHLFQDVYDWAGEPRRVDIARSAAFAHWRHIRSYGELLLGRLREEQLLTGLGRDEFLDRFTHYFSEVNALHPFREGNGRSQRAFFRQLGLQAGWRLDFAGMDPAEYNEACRSSMVDSTDTLRAIFDRALVELD</sequence>
<keyword evidence="4" id="KW-0067">ATP-binding</keyword>
<dbReference type="Gene3D" id="1.10.3290.10">
    <property type="entry name" value="Fido-like domain"/>
    <property type="match status" value="1"/>
</dbReference>
<keyword evidence="3" id="KW-0547">Nucleotide-binding</keyword>
<evidence type="ECO:0000256" key="1">
    <source>
        <dbReference type="ARBA" id="ARBA00022679"/>
    </source>
</evidence>
<dbReference type="InterPro" id="IPR036597">
    <property type="entry name" value="Fido-like_dom_sf"/>
</dbReference>
<proteinExistence type="predicted"/>
<evidence type="ECO:0000259" key="8">
    <source>
        <dbReference type="PROSITE" id="PS51459"/>
    </source>
</evidence>
<dbReference type="PANTHER" id="PTHR39560">
    <property type="entry name" value="PROTEIN ADENYLYLTRANSFERASE FIC-RELATED"/>
    <property type="match status" value="1"/>
</dbReference>
<dbReference type="SUPFAM" id="SSF140931">
    <property type="entry name" value="Fic-like"/>
    <property type="match status" value="1"/>
</dbReference>